<evidence type="ECO:0000313" key="1">
    <source>
        <dbReference type="EMBL" id="CCH77200.1"/>
    </source>
</evidence>
<organism evidence="1 2">
    <name type="scientific">Nostocoides japonicum T1-X7</name>
    <dbReference type="NCBI Taxonomy" id="1194083"/>
    <lineage>
        <taxon>Bacteria</taxon>
        <taxon>Bacillati</taxon>
        <taxon>Actinomycetota</taxon>
        <taxon>Actinomycetes</taxon>
        <taxon>Micrococcales</taxon>
        <taxon>Intrasporangiaceae</taxon>
        <taxon>Nostocoides</taxon>
    </lineage>
</organism>
<dbReference type="SUPFAM" id="SSF54285">
    <property type="entry name" value="MoaD/ThiS"/>
    <property type="match status" value="1"/>
</dbReference>
<accession>A0A077LYY6</accession>
<proteinExistence type="predicted"/>
<dbReference type="Gene3D" id="3.10.20.30">
    <property type="match status" value="1"/>
</dbReference>
<dbReference type="AlphaFoldDB" id="A0A077LYY6"/>
<reference evidence="1 2" key="1">
    <citation type="journal article" date="2013" name="ISME J.">
        <title>A metabolic model for members of the genus Tetrasphaera involved in enhanced biological phosphorus removal.</title>
        <authorList>
            <person name="Kristiansen R."/>
            <person name="Nguyen H.T.T."/>
            <person name="Saunders A.M."/>
            <person name="Nielsen J.L."/>
            <person name="Wimmer R."/>
            <person name="Le V.Q."/>
            <person name="McIlroy S.J."/>
            <person name="Petrovski S."/>
            <person name="Seviour R.J."/>
            <person name="Calteau A."/>
            <person name="Nielsen K.L."/>
            <person name="Nielsen P.H."/>
        </authorList>
    </citation>
    <scope>NUCLEOTIDE SEQUENCE [LARGE SCALE GENOMIC DNA]</scope>
    <source>
        <strain evidence="1 2">T1-X7</strain>
    </source>
</reference>
<dbReference type="RefSeq" id="WP_048554100.1">
    <property type="nucleotide sequence ID" value="NZ_HF570958.1"/>
</dbReference>
<gene>
    <name evidence="1" type="ORF">BN12_1710002</name>
</gene>
<sequence>MASDPGENRSSATPVTVRFWAAARAAAGVTEAGVSAATVGEARAELVRRIPDLEPLLPLCSVLVDGVRADVDHPLTPGSVIEVLPPFAGG</sequence>
<dbReference type="InterPro" id="IPR016155">
    <property type="entry name" value="Mopterin_synth/thiamin_S_b"/>
</dbReference>
<keyword evidence="2" id="KW-1185">Reference proteome</keyword>
<name>A0A077LYY6_9MICO</name>
<comment type="caution">
    <text evidence="1">The sequence shown here is derived from an EMBL/GenBank/DDBJ whole genome shotgun (WGS) entry which is preliminary data.</text>
</comment>
<dbReference type="STRING" id="1194083.BN12_1710002"/>
<dbReference type="Proteomes" id="UP000035721">
    <property type="component" value="Unassembled WGS sequence"/>
</dbReference>
<dbReference type="CDD" id="cd17040">
    <property type="entry name" value="Ubl_MoaD_like"/>
    <property type="match status" value="1"/>
</dbReference>
<dbReference type="Pfam" id="PF02597">
    <property type="entry name" value="ThiS"/>
    <property type="match status" value="1"/>
</dbReference>
<dbReference type="OrthoDB" id="4331766at2"/>
<protein>
    <submittedName>
        <fullName evidence="1">ThiamineS protein</fullName>
    </submittedName>
</protein>
<evidence type="ECO:0000313" key="2">
    <source>
        <dbReference type="Proteomes" id="UP000035721"/>
    </source>
</evidence>
<dbReference type="InterPro" id="IPR012675">
    <property type="entry name" value="Beta-grasp_dom_sf"/>
</dbReference>
<dbReference type="EMBL" id="CAJB01000081">
    <property type="protein sequence ID" value="CCH77200.1"/>
    <property type="molecule type" value="Genomic_DNA"/>
</dbReference>
<dbReference type="InterPro" id="IPR003749">
    <property type="entry name" value="ThiS/MoaD-like"/>
</dbReference>